<accession>A0A855XC12</accession>
<dbReference type="EMBL" id="PQAP01000009">
    <property type="protein sequence ID" value="PWB75429.1"/>
    <property type="molecule type" value="Genomic_DNA"/>
</dbReference>
<evidence type="ECO:0000256" key="1">
    <source>
        <dbReference type="SAM" id="Phobius"/>
    </source>
</evidence>
<proteinExistence type="predicted"/>
<gene>
    <name evidence="2" type="ORF">C3F09_02215</name>
</gene>
<reference evidence="2 3" key="1">
    <citation type="journal article" date="2018" name="ISME J.">
        <title>A methanotrophic archaeon couples anaerobic oxidation of methane to Fe(III) reduction.</title>
        <authorList>
            <person name="Cai C."/>
            <person name="Leu A.O."/>
            <person name="Xie G.J."/>
            <person name="Guo J."/>
            <person name="Feng Y."/>
            <person name="Zhao J.X."/>
            <person name="Tyson G.W."/>
            <person name="Yuan Z."/>
            <person name="Hu S."/>
        </authorList>
    </citation>
    <scope>NUCLEOTIDE SEQUENCE [LARGE SCALE GENOMIC DNA]</scope>
    <source>
        <strain evidence="2">FeB_12</strain>
    </source>
</reference>
<dbReference type="AlphaFoldDB" id="A0A855XC12"/>
<keyword evidence="1" id="KW-0472">Membrane</keyword>
<evidence type="ECO:0000313" key="2">
    <source>
        <dbReference type="EMBL" id="PWB75429.1"/>
    </source>
</evidence>
<evidence type="ECO:0000313" key="3">
    <source>
        <dbReference type="Proteomes" id="UP000250918"/>
    </source>
</evidence>
<keyword evidence="1" id="KW-1133">Transmembrane helix</keyword>
<feature type="transmembrane region" description="Helical" evidence="1">
    <location>
        <begin position="103"/>
        <end position="121"/>
    </location>
</feature>
<feature type="transmembrane region" description="Helical" evidence="1">
    <location>
        <begin position="34"/>
        <end position="53"/>
    </location>
</feature>
<feature type="transmembrane region" description="Helical" evidence="1">
    <location>
        <begin position="177"/>
        <end position="197"/>
    </location>
</feature>
<feature type="transmembrane region" description="Helical" evidence="1">
    <location>
        <begin position="141"/>
        <end position="165"/>
    </location>
</feature>
<protein>
    <submittedName>
        <fullName evidence="2">Uncharacterized protein</fullName>
    </submittedName>
</protein>
<comment type="caution">
    <text evidence="2">The sequence shown here is derived from an EMBL/GenBank/DDBJ whole genome shotgun (WGS) entry which is preliminary data.</text>
</comment>
<dbReference type="Proteomes" id="UP000250918">
    <property type="component" value="Unassembled WGS sequence"/>
</dbReference>
<keyword evidence="1" id="KW-0812">Transmembrane</keyword>
<feature type="transmembrane region" description="Helical" evidence="1">
    <location>
        <begin position="6"/>
        <end position="27"/>
    </location>
</feature>
<sequence length="219" mass="24275">MDGVIMHHVALWTAAFLTLGIISFLYRDNAWYKFCEAVFIGISAGYWFVSYFWDNLYGKLWLGIFPTDPTQPPDYILLIGGALGVMMLLRLIPKIGWLSRWPLAFIVGATAGLNLIIYFASNVMVQVEDTIRPLFGANYAASAYDIVGNIVVAVGTFTALIYFFFSKEHKGAFGGAAKVGIFVLMVTFGASFGYTVMSRISLLLGRIDFLMGDWLGVIK</sequence>
<organism evidence="2 3">
    <name type="scientific">candidate division GN15 bacterium</name>
    <dbReference type="NCBI Taxonomy" id="2072418"/>
    <lineage>
        <taxon>Bacteria</taxon>
        <taxon>candidate division GN15</taxon>
    </lineage>
</organism>
<name>A0A855XC12_9BACT</name>
<feature type="transmembrane region" description="Helical" evidence="1">
    <location>
        <begin position="73"/>
        <end position="91"/>
    </location>
</feature>